<accession>A0A811BM79</accession>
<feature type="region of interest" description="Disordered" evidence="1">
    <location>
        <begin position="1"/>
        <end position="34"/>
    </location>
</feature>
<protein>
    <submittedName>
        <fullName evidence="2">Uncharacterized protein</fullName>
    </submittedName>
</protein>
<dbReference type="EMBL" id="LC625835">
    <property type="protein sequence ID" value="BCU03129.1"/>
    <property type="molecule type" value="Genomic_DNA"/>
</dbReference>
<dbReference type="Proteomes" id="UP001253637">
    <property type="component" value="Segment"/>
</dbReference>
<sequence>MNLGLFNPKERKKRETALRPKAEKPGHIKTTGEAVGERHRGRFLLGTVAGGAFAARPLGGEAGLAVGCARW</sequence>
<reference evidence="2" key="1">
    <citation type="submission" date="2021-04" db="EMBL/GenBank/DDBJ databases">
        <title>Draft Genome Sequence of Pandoravirus japonicus, Isolated from the Sabaishi River of Niigata, Japan.</title>
        <authorList>
            <person name="Hosokawa N."/>
            <person name="Takahashi H."/>
            <person name="Aoki K."/>
            <person name="Takemura M."/>
        </authorList>
    </citation>
    <scope>NUCLEOTIDE SEQUENCE</scope>
</reference>
<feature type="compositionally biased region" description="Basic and acidic residues" evidence="1">
    <location>
        <begin position="13"/>
        <end position="26"/>
    </location>
</feature>
<name>A0A811BM79_9VIRU</name>
<proteinExistence type="predicted"/>
<evidence type="ECO:0000256" key="1">
    <source>
        <dbReference type="SAM" id="MobiDB-lite"/>
    </source>
</evidence>
<evidence type="ECO:0000313" key="2">
    <source>
        <dbReference type="EMBL" id="BCU03129.1"/>
    </source>
</evidence>
<evidence type="ECO:0000313" key="3">
    <source>
        <dbReference type="Proteomes" id="UP001253637"/>
    </source>
</evidence>
<organism evidence="2 3">
    <name type="scientific">Pandoravirus japonicus</name>
    <dbReference type="NCBI Taxonomy" id="2823154"/>
    <lineage>
        <taxon>Viruses</taxon>
        <taxon>Pandoravirus</taxon>
    </lineage>
</organism>